<feature type="transmembrane region" description="Helical" evidence="11">
    <location>
        <begin position="283"/>
        <end position="305"/>
    </location>
</feature>
<evidence type="ECO:0000256" key="5">
    <source>
        <dbReference type="ARBA" id="ARBA00022692"/>
    </source>
</evidence>
<keyword evidence="14" id="KW-1185">Reference proteome</keyword>
<dbReference type="RefSeq" id="WP_015723541.1">
    <property type="nucleotide sequence ID" value="NC_014972.1"/>
</dbReference>
<dbReference type="InterPro" id="IPR008915">
    <property type="entry name" value="Peptidase_M50"/>
</dbReference>
<keyword evidence="4 13" id="KW-0645">Protease</keyword>
<evidence type="ECO:0000313" key="14">
    <source>
        <dbReference type="Proteomes" id="UP000006365"/>
    </source>
</evidence>
<keyword evidence="7 11" id="KW-0862">Zinc</keyword>
<keyword evidence="9 11" id="KW-0482">Metalloprotease</keyword>
<dbReference type="EC" id="3.4.24.-" evidence="11"/>
<dbReference type="SUPFAM" id="SSF50156">
    <property type="entry name" value="PDZ domain-like"/>
    <property type="match status" value="1"/>
</dbReference>
<keyword evidence="5 11" id="KW-0812">Transmembrane</keyword>
<evidence type="ECO:0000256" key="6">
    <source>
        <dbReference type="ARBA" id="ARBA00022801"/>
    </source>
</evidence>
<dbReference type="GO" id="GO:0006508">
    <property type="term" value="P:proteolysis"/>
    <property type="evidence" value="ECO:0007669"/>
    <property type="project" value="UniProtKB-KW"/>
</dbReference>
<dbReference type="CDD" id="cd06163">
    <property type="entry name" value="S2P-M50_PDZ_RseP-like"/>
    <property type="match status" value="1"/>
</dbReference>
<dbReference type="InterPro" id="IPR001478">
    <property type="entry name" value="PDZ"/>
</dbReference>
<dbReference type="NCBIfam" id="TIGR00054">
    <property type="entry name" value="RIP metalloprotease RseP"/>
    <property type="match status" value="2"/>
</dbReference>
<organism evidence="13 14">
    <name type="scientific">Desulfobulbus propionicus (strain ATCC 33891 / DSM 2032 / VKM B-1956 / 1pr3)</name>
    <dbReference type="NCBI Taxonomy" id="577650"/>
    <lineage>
        <taxon>Bacteria</taxon>
        <taxon>Pseudomonadati</taxon>
        <taxon>Thermodesulfobacteriota</taxon>
        <taxon>Desulfobulbia</taxon>
        <taxon>Desulfobulbales</taxon>
        <taxon>Desulfobulbaceae</taxon>
        <taxon>Desulfobulbus</taxon>
    </lineage>
</organism>
<evidence type="ECO:0000256" key="2">
    <source>
        <dbReference type="ARBA" id="ARBA00004141"/>
    </source>
</evidence>
<keyword evidence="8 11" id="KW-1133">Transmembrane helix</keyword>
<dbReference type="GO" id="GO:0016020">
    <property type="term" value="C:membrane"/>
    <property type="evidence" value="ECO:0007669"/>
    <property type="project" value="UniProtKB-SubCell"/>
</dbReference>
<reference evidence="13 14" key="1">
    <citation type="journal article" date="2011" name="Stand. Genomic Sci.">
        <title>Complete genome sequence of Desulfobulbus propionicus type strain (1pr3).</title>
        <authorList>
            <person name="Pagani I."/>
            <person name="Lapidus A."/>
            <person name="Nolan M."/>
            <person name="Lucas S."/>
            <person name="Hammon N."/>
            <person name="Deshpande S."/>
            <person name="Cheng J.F."/>
            <person name="Chertkov O."/>
            <person name="Davenport K."/>
            <person name="Tapia R."/>
            <person name="Han C."/>
            <person name="Goodwin L."/>
            <person name="Pitluck S."/>
            <person name="Liolios K."/>
            <person name="Mavromatis K."/>
            <person name="Ivanova N."/>
            <person name="Mikhailova N."/>
            <person name="Pati A."/>
            <person name="Chen A."/>
            <person name="Palaniappan K."/>
            <person name="Land M."/>
            <person name="Hauser L."/>
            <person name="Chang Y.J."/>
            <person name="Jeffries C.D."/>
            <person name="Detter J.C."/>
            <person name="Brambilla E."/>
            <person name="Kannan K.P."/>
            <person name="Djao O.D."/>
            <person name="Rohde M."/>
            <person name="Pukall R."/>
            <person name="Spring S."/>
            <person name="Goker M."/>
            <person name="Sikorski J."/>
            <person name="Woyke T."/>
            <person name="Bristow J."/>
            <person name="Eisen J.A."/>
            <person name="Markowitz V."/>
            <person name="Hugenholtz P."/>
            <person name="Kyrpides N.C."/>
            <person name="Klenk H.P."/>
        </authorList>
    </citation>
    <scope>NUCLEOTIDE SEQUENCE [LARGE SCALE GENOMIC DNA]</scope>
    <source>
        <strain evidence="14">ATCC 33891 / DSM 2032 / 1pr3</strain>
    </source>
</reference>
<dbReference type="SMART" id="SM00228">
    <property type="entry name" value="PDZ"/>
    <property type="match status" value="1"/>
</dbReference>
<comment type="subcellular location">
    <subcellularLocation>
        <location evidence="2">Membrane</location>
        <topology evidence="2">Multi-pass membrane protein</topology>
    </subcellularLocation>
</comment>
<evidence type="ECO:0000256" key="11">
    <source>
        <dbReference type="RuleBase" id="RU362031"/>
    </source>
</evidence>
<dbReference type="KEGG" id="dpr:Despr_0823"/>
<dbReference type="InterPro" id="IPR036034">
    <property type="entry name" value="PDZ_sf"/>
</dbReference>
<dbReference type="Pfam" id="PF17820">
    <property type="entry name" value="PDZ_6"/>
    <property type="match status" value="1"/>
</dbReference>
<evidence type="ECO:0000256" key="4">
    <source>
        <dbReference type="ARBA" id="ARBA00022670"/>
    </source>
</evidence>
<feature type="transmembrane region" description="Helical" evidence="11">
    <location>
        <begin position="94"/>
        <end position="119"/>
    </location>
</feature>
<feature type="domain" description="PDZ" evidence="12">
    <location>
        <begin position="130"/>
        <end position="183"/>
    </location>
</feature>
<protein>
    <recommendedName>
        <fullName evidence="11">Zinc metalloprotease</fullName>
        <ecNumber evidence="11">3.4.24.-</ecNumber>
    </recommendedName>
</protein>
<dbReference type="CDD" id="cd23081">
    <property type="entry name" value="cpPDZ_EcRseP-like"/>
    <property type="match status" value="1"/>
</dbReference>
<evidence type="ECO:0000313" key="13">
    <source>
        <dbReference type="EMBL" id="ADW16997.1"/>
    </source>
</evidence>
<dbReference type="InterPro" id="IPR004387">
    <property type="entry name" value="Pept_M50_Zn"/>
</dbReference>
<dbReference type="GO" id="GO:0004222">
    <property type="term" value="F:metalloendopeptidase activity"/>
    <property type="evidence" value="ECO:0007669"/>
    <property type="project" value="InterPro"/>
</dbReference>
<sequence>MNSVLSFILVLGVLIFVHELGHFLLAKAFGVRVLKFSLGFGNKLVGKKWGETEYLISAFPLGGYVKMYGEQQEEEVLPEDRHRSFSHKPVWQRFGIVFGGPLFNLLFAVGLFFLLFVVAGMPEPVDSTKIGEVNPESAAAQAGLKAGDAVLSINGKPTTSWEHVSEAIRDSQGNEVTLVVLREGQELTIGAKPTIREVKNLFGETTGERYMLGIVRSEEIRYVDASIAESAKAAVVQTWNLGYLTVMGIVKMIQRVIPASELGGPIRIAELAGQQLEAGWMNLLYFMGLLSVNLGILNLLPIPVLDGGHLVFLSLEAVRRRPLSERTMEISQRVGIAILGTLMIFVFYNDILRLVKRWLMS</sequence>
<evidence type="ECO:0000256" key="1">
    <source>
        <dbReference type="ARBA" id="ARBA00001947"/>
    </source>
</evidence>
<keyword evidence="6 11" id="KW-0378">Hydrolase</keyword>
<feature type="transmembrane region" description="Helical" evidence="11">
    <location>
        <begin position="330"/>
        <end position="351"/>
    </location>
</feature>
<dbReference type="AlphaFoldDB" id="A0A7U3YKD0"/>
<dbReference type="PANTHER" id="PTHR42837:SF2">
    <property type="entry name" value="MEMBRANE METALLOPROTEASE ARASP2, CHLOROPLASTIC-RELATED"/>
    <property type="match status" value="1"/>
</dbReference>
<dbReference type="Proteomes" id="UP000006365">
    <property type="component" value="Chromosome"/>
</dbReference>
<comment type="similarity">
    <text evidence="3 11">Belongs to the peptidase M50B family.</text>
</comment>
<evidence type="ECO:0000256" key="8">
    <source>
        <dbReference type="ARBA" id="ARBA00022989"/>
    </source>
</evidence>
<evidence type="ECO:0000256" key="3">
    <source>
        <dbReference type="ARBA" id="ARBA00007931"/>
    </source>
</evidence>
<accession>A0A7U3YKD0</accession>
<evidence type="ECO:0000259" key="12">
    <source>
        <dbReference type="PROSITE" id="PS50106"/>
    </source>
</evidence>
<evidence type="ECO:0000256" key="7">
    <source>
        <dbReference type="ARBA" id="ARBA00022833"/>
    </source>
</evidence>
<evidence type="ECO:0000256" key="9">
    <source>
        <dbReference type="ARBA" id="ARBA00023049"/>
    </source>
</evidence>
<dbReference type="InterPro" id="IPR041489">
    <property type="entry name" value="PDZ_6"/>
</dbReference>
<gene>
    <name evidence="13" type="ordered locus">Despr_0823</name>
</gene>
<dbReference type="Gene3D" id="2.30.42.10">
    <property type="match status" value="1"/>
</dbReference>
<dbReference type="EMBL" id="CP002364">
    <property type="protein sequence ID" value="ADW16997.1"/>
    <property type="molecule type" value="Genomic_DNA"/>
</dbReference>
<dbReference type="PANTHER" id="PTHR42837">
    <property type="entry name" value="REGULATOR OF SIGMA-E PROTEASE RSEP"/>
    <property type="match status" value="1"/>
</dbReference>
<evidence type="ECO:0000256" key="10">
    <source>
        <dbReference type="ARBA" id="ARBA00023136"/>
    </source>
</evidence>
<dbReference type="GO" id="GO:0046872">
    <property type="term" value="F:metal ion binding"/>
    <property type="evidence" value="ECO:0007669"/>
    <property type="project" value="UniProtKB-KW"/>
</dbReference>
<dbReference type="Pfam" id="PF02163">
    <property type="entry name" value="Peptidase_M50"/>
    <property type="match status" value="1"/>
</dbReference>
<dbReference type="PROSITE" id="PS50106">
    <property type="entry name" value="PDZ"/>
    <property type="match status" value="1"/>
</dbReference>
<proteinExistence type="inferred from homology"/>
<keyword evidence="10 11" id="KW-0472">Membrane</keyword>
<comment type="cofactor">
    <cofactor evidence="1 11">
        <name>Zn(2+)</name>
        <dbReference type="ChEBI" id="CHEBI:29105"/>
    </cofactor>
</comment>
<keyword evidence="11" id="KW-0479">Metal-binding</keyword>
<name>A0A7U3YKD0_DESPD</name>